<keyword evidence="2" id="KW-1185">Reference proteome</keyword>
<dbReference type="EMBL" id="BGZK01001269">
    <property type="protein sequence ID" value="GBP75955.1"/>
    <property type="molecule type" value="Genomic_DNA"/>
</dbReference>
<accession>A0A4C1YNM2</accession>
<comment type="caution">
    <text evidence="1">The sequence shown here is derived from an EMBL/GenBank/DDBJ whole genome shotgun (WGS) entry which is preliminary data.</text>
</comment>
<gene>
    <name evidence="1" type="ORF">EVAR_54608_1</name>
</gene>
<reference evidence="1 2" key="1">
    <citation type="journal article" date="2019" name="Commun. Biol.">
        <title>The bagworm genome reveals a unique fibroin gene that provides high tensile strength.</title>
        <authorList>
            <person name="Kono N."/>
            <person name="Nakamura H."/>
            <person name="Ohtoshi R."/>
            <person name="Tomita M."/>
            <person name="Numata K."/>
            <person name="Arakawa K."/>
        </authorList>
    </citation>
    <scope>NUCLEOTIDE SEQUENCE [LARGE SCALE GENOMIC DNA]</scope>
</reference>
<sequence>MFSGSAHLVVMHRDDLSWVSSNESHLNTKLYPVTGRMYKKQVSLGREVVTEFLMQTFVVFIERQERLCLRLGLVWGAGCS</sequence>
<dbReference type="AlphaFoldDB" id="A0A4C1YNM2"/>
<dbReference type="Proteomes" id="UP000299102">
    <property type="component" value="Unassembled WGS sequence"/>
</dbReference>
<name>A0A4C1YNM2_EUMVA</name>
<organism evidence="1 2">
    <name type="scientific">Eumeta variegata</name>
    <name type="common">Bagworm moth</name>
    <name type="synonym">Eumeta japonica</name>
    <dbReference type="NCBI Taxonomy" id="151549"/>
    <lineage>
        <taxon>Eukaryota</taxon>
        <taxon>Metazoa</taxon>
        <taxon>Ecdysozoa</taxon>
        <taxon>Arthropoda</taxon>
        <taxon>Hexapoda</taxon>
        <taxon>Insecta</taxon>
        <taxon>Pterygota</taxon>
        <taxon>Neoptera</taxon>
        <taxon>Endopterygota</taxon>
        <taxon>Lepidoptera</taxon>
        <taxon>Glossata</taxon>
        <taxon>Ditrysia</taxon>
        <taxon>Tineoidea</taxon>
        <taxon>Psychidae</taxon>
        <taxon>Oiketicinae</taxon>
        <taxon>Eumeta</taxon>
    </lineage>
</organism>
<protein>
    <submittedName>
        <fullName evidence="1">Uncharacterized protein</fullName>
    </submittedName>
</protein>
<evidence type="ECO:0000313" key="2">
    <source>
        <dbReference type="Proteomes" id="UP000299102"/>
    </source>
</evidence>
<proteinExistence type="predicted"/>
<evidence type="ECO:0000313" key="1">
    <source>
        <dbReference type="EMBL" id="GBP75955.1"/>
    </source>
</evidence>